<dbReference type="OrthoDB" id="4828144at2"/>
<reference evidence="2 3" key="1">
    <citation type="submission" date="2018-11" db="EMBL/GenBank/DDBJ databases">
        <title>Sequencing the genomes of 1000 actinobacteria strains.</title>
        <authorList>
            <person name="Klenk H.-P."/>
        </authorList>
    </citation>
    <scope>NUCLEOTIDE SEQUENCE [LARGE SCALE GENOMIC DNA]</scope>
    <source>
        <strain evidence="2 3">DSM 44254</strain>
    </source>
</reference>
<dbReference type="Proteomes" id="UP000272400">
    <property type="component" value="Unassembled WGS sequence"/>
</dbReference>
<dbReference type="Pfam" id="PF08940">
    <property type="entry name" value="DUF1918"/>
    <property type="match status" value="1"/>
</dbReference>
<dbReference type="EMBL" id="RJKE01000001">
    <property type="protein sequence ID" value="ROO85060.1"/>
    <property type="molecule type" value="Genomic_DNA"/>
</dbReference>
<sequence length="62" mass="6853">MKAAVGDHLILLGPDDHTPDRAGEIVEIPDPLGAPPYYVRWEDTGRRTLIYPGPDARLAHHV</sequence>
<organism evidence="2 3">
    <name type="scientific">Actinocorallia herbida</name>
    <dbReference type="NCBI Taxonomy" id="58109"/>
    <lineage>
        <taxon>Bacteria</taxon>
        <taxon>Bacillati</taxon>
        <taxon>Actinomycetota</taxon>
        <taxon>Actinomycetes</taxon>
        <taxon>Streptosporangiales</taxon>
        <taxon>Thermomonosporaceae</taxon>
        <taxon>Actinocorallia</taxon>
    </lineage>
</organism>
<dbReference type="InterPro" id="IPR015035">
    <property type="entry name" value="DUF1918"/>
</dbReference>
<feature type="domain" description="DUF1918" evidence="1">
    <location>
        <begin position="1"/>
        <end position="57"/>
    </location>
</feature>
<comment type="caution">
    <text evidence="2">The sequence shown here is derived from an EMBL/GenBank/DDBJ whole genome shotgun (WGS) entry which is preliminary data.</text>
</comment>
<proteinExistence type="predicted"/>
<dbReference type="Gene3D" id="2.30.30.440">
    <property type="entry name" value="Domain of unknown function DUF1918"/>
    <property type="match status" value="1"/>
</dbReference>
<accession>A0A3N1CUT4</accession>
<evidence type="ECO:0000313" key="2">
    <source>
        <dbReference type="EMBL" id="ROO85060.1"/>
    </source>
</evidence>
<dbReference type="SUPFAM" id="SSF50118">
    <property type="entry name" value="Cell growth inhibitor/plasmid maintenance toxic component"/>
    <property type="match status" value="1"/>
</dbReference>
<evidence type="ECO:0000259" key="1">
    <source>
        <dbReference type="Pfam" id="PF08940"/>
    </source>
</evidence>
<gene>
    <name evidence="2" type="ORF">EDD29_2595</name>
</gene>
<dbReference type="AlphaFoldDB" id="A0A3N1CUT4"/>
<protein>
    <submittedName>
        <fullName evidence="2">Uncharacterized protein DUF1918</fullName>
    </submittedName>
</protein>
<dbReference type="RefSeq" id="WP_123664609.1">
    <property type="nucleotide sequence ID" value="NZ_RJKE01000001.1"/>
</dbReference>
<name>A0A3N1CUT4_9ACTN</name>
<evidence type="ECO:0000313" key="3">
    <source>
        <dbReference type="Proteomes" id="UP000272400"/>
    </source>
</evidence>
<keyword evidence="3" id="KW-1185">Reference proteome</keyword>